<dbReference type="InterPro" id="IPR002372">
    <property type="entry name" value="PQQ_rpt_dom"/>
</dbReference>
<dbReference type="Pfam" id="PF13360">
    <property type="entry name" value="PQQ_2"/>
    <property type="match status" value="1"/>
</dbReference>
<reference evidence="2 3" key="1">
    <citation type="submission" date="2017-01" db="EMBL/GenBank/DDBJ databases">
        <authorList>
            <person name="Varghese N."/>
            <person name="Submissions S."/>
        </authorList>
    </citation>
    <scope>NUCLEOTIDE SEQUENCE [LARGE SCALE GENOMIC DNA]</scope>
    <source>
        <strain evidence="2 3">ATCC 35905</strain>
    </source>
</reference>
<protein>
    <submittedName>
        <fullName evidence="2">PQQ-like domain-containing protein</fullName>
    </submittedName>
</protein>
<dbReference type="InterPro" id="IPR015943">
    <property type="entry name" value="WD40/YVTN_repeat-like_dom_sf"/>
</dbReference>
<gene>
    <name evidence="2" type="ORF">SAMN05421828_11727</name>
</gene>
<evidence type="ECO:0000259" key="1">
    <source>
        <dbReference type="Pfam" id="PF13360"/>
    </source>
</evidence>
<dbReference type="OrthoDB" id="5290752at2"/>
<organism evidence="2 3">
    <name type="scientific">Acidiphilium rubrum</name>
    <dbReference type="NCBI Taxonomy" id="526"/>
    <lineage>
        <taxon>Bacteria</taxon>
        <taxon>Pseudomonadati</taxon>
        <taxon>Pseudomonadota</taxon>
        <taxon>Alphaproteobacteria</taxon>
        <taxon>Acetobacterales</taxon>
        <taxon>Acidocellaceae</taxon>
        <taxon>Acidiphilium</taxon>
    </lineage>
</organism>
<dbReference type="AlphaFoldDB" id="A0A8G2CM29"/>
<dbReference type="InterPro" id="IPR018391">
    <property type="entry name" value="PQQ_b-propeller_rpt"/>
</dbReference>
<evidence type="ECO:0000313" key="3">
    <source>
        <dbReference type="Proteomes" id="UP000186308"/>
    </source>
</evidence>
<accession>A0A8G2CM29</accession>
<dbReference type="PANTHER" id="PTHR34512">
    <property type="entry name" value="CELL SURFACE PROTEIN"/>
    <property type="match status" value="1"/>
</dbReference>
<feature type="domain" description="Pyrrolo-quinoline quinone repeat" evidence="1">
    <location>
        <begin position="131"/>
        <end position="367"/>
    </location>
</feature>
<keyword evidence="3" id="KW-1185">Reference proteome</keyword>
<sequence>MTEHTMTTPRAISNIGRRGALLMSAALLSGCSLFEGSDKKPVPGIKIPVLPPHEPLSVDDNAPPVGLPAPTPRADWPQAGGNAKHNTGVAALPERLTEAWRTSIGAGATYRRSLHVQPVVAAGKVFTIDANGFVDAVMFANGQHVWRQKMRPKHDSSFAFGGGLAYAEGALYVATGFAELRMLDPATGATRWTRKLGQPARSAPTVGGGNIYVVLIDNTLVALDAKTGNLVWRFPTGSSSNSMFGAGAPAYDQGVVVAGFGTGLVAGINAATGSAVWEQSLAAGYDTANPLNVSSIVANPVIGNNLVVVTGVAGTTVAFDLRSGRRIWGKGAGGAETPAIAGEWLFLLTDDQRLAAIHMAEGYVSWVTDLPAFKNPKKSYGPLRWHGPVVAGNGLILTGSDQRMIVVDARTGVLLARPEDSIELHGVADEPPIAVGGTLLAMTRDAVLTAYR</sequence>
<comment type="caution">
    <text evidence="2">The sequence shown here is derived from an EMBL/GenBank/DDBJ whole genome shotgun (WGS) entry which is preliminary data.</text>
</comment>
<dbReference type="Gene3D" id="2.130.10.10">
    <property type="entry name" value="YVTN repeat-like/Quinoprotein amine dehydrogenase"/>
    <property type="match status" value="1"/>
</dbReference>
<dbReference type="PANTHER" id="PTHR34512:SF30">
    <property type="entry name" value="OUTER MEMBRANE PROTEIN ASSEMBLY FACTOR BAMB"/>
    <property type="match status" value="1"/>
</dbReference>
<dbReference type="SMART" id="SM00564">
    <property type="entry name" value="PQQ"/>
    <property type="match status" value="7"/>
</dbReference>
<proteinExistence type="predicted"/>
<dbReference type="Proteomes" id="UP000186308">
    <property type="component" value="Unassembled WGS sequence"/>
</dbReference>
<evidence type="ECO:0000313" key="2">
    <source>
        <dbReference type="EMBL" id="SIR15670.1"/>
    </source>
</evidence>
<name>A0A8G2CM29_ACIRU</name>
<dbReference type="InterPro" id="IPR011047">
    <property type="entry name" value="Quinoprotein_ADH-like_sf"/>
</dbReference>
<dbReference type="EMBL" id="FTNE01000017">
    <property type="protein sequence ID" value="SIR15670.1"/>
    <property type="molecule type" value="Genomic_DNA"/>
</dbReference>
<dbReference type="SUPFAM" id="SSF50998">
    <property type="entry name" value="Quinoprotein alcohol dehydrogenase-like"/>
    <property type="match status" value="1"/>
</dbReference>